<sequence length="206" mass="23030">MAKINLLPWREERREQRKKEFIAVSGGVAVLGIVLSALIWMFYNHQLDEQNTANESIVAANQQLDQQLKALDGLQVRRDEIVERMKLIQDLQGVRPVIVHVFDEISKLTPQNMYLTGFSRQGDKFSISGKALDPNVVSDFLRNLGGSPWFRNAFMNSFVAGEIKPQQQGAVAPRAEDAYGTFLVTVDLGDMSTILVAPQTTEEVAP</sequence>
<feature type="transmembrane region" description="Helical" evidence="1">
    <location>
        <begin position="21"/>
        <end position="43"/>
    </location>
</feature>
<keyword evidence="1" id="KW-0472">Membrane</keyword>
<proteinExistence type="predicted"/>
<evidence type="ECO:0000313" key="3">
    <source>
        <dbReference type="Proteomes" id="UP000196536"/>
    </source>
</evidence>
<comment type="caution">
    <text evidence="2">The sequence shown here is derived from an EMBL/GenBank/DDBJ whole genome shotgun (WGS) entry which is preliminary data.</text>
</comment>
<dbReference type="OrthoDB" id="5296173at2"/>
<keyword evidence="1" id="KW-1133">Transmembrane helix</keyword>
<dbReference type="Proteomes" id="UP000196536">
    <property type="component" value="Unassembled WGS sequence"/>
</dbReference>
<dbReference type="Pfam" id="PF05137">
    <property type="entry name" value="PilN"/>
    <property type="match status" value="1"/>
</dbReference>
<dbReference type="InterPro" id="IPR052534">
    <property type="entry name" value="Extracell_DNA_Util/SecSys_Comp"/>
</dbReference>
<keyword evidence="1" id="KW-0812">Transmembrane</keyword>
<dbReference type="PANTHER" id="PTHR40278">
    <property type="entry name" value="DNA UTILIZATION PROTEIN HOFN"/>
    <property type="match status" value="1"/>
</dbReference>
<evidence type="ECO:0000256" key="1">
    <source>
        <dbReference type="SAM" id="Phobius"/>
    </source>
</evidence>
<keyword evidence="3" id="KW-1185">Reference proteome</keyword>
<dbReference type="AlphaFoldDB" id="A0A1Z9YWJ6"/>
<evidence type="ECO:0000313" key="2">
    <source>
        <dbReference type="EMBL" id="OUY06576.1"/>
    </source>
</evidence>
<dbReference type="GO" id="GO:0043107">
    <property type="term" value="P:type IV pilus-dependent motility"/>
    <property type="evidence" value="ECO:0007669"/>
    <property type="project" value="TreeGrafter"/>
</dbReference>
<dbReference type="PANTHER" id="PTHR40278:SF2">
    <property type="entry name" value="TYPE IV PILUS INNER MEMBRANE COMPONENT PILN"/>
    <property type="match status" value="1"/>
</dbReference>
<dbReference type="InterPro" id="IPR007813">
    <property type="entry name" value="PilN"/>
</dbReference>
<dbReference type="GO" id="GO:0043683">
    <property type="term" value="P:type IV pilus assembly"/>
    <property type="evidence" value="ECO:0007669"/>
    <property type="project" value="TreeGrafter"/>
</dbReference>
<reference evidence="2 3" key="1">
    <citation type="submission" date="2017-05" db="EMBL/GenBank/DDBJ databases">
        <title>Acinetobacter populi ANC 5415 (= PBJ7), whole genome shotgun sequencing project.</title>
        <authorList>
            <person name="Nemec A."/>
            <person name="Radolfova-Krizova L."/>
        </authorList>
    </citation>
    <scope>NUCLEOTIDE SEQUENCE [LARGE SCALE GENOMIC DNA]</scope>
    <source>
        <strain evidence="2 3">PBJ7</strain>
    </source>
</reference>
<evidence type="ECO:0008006" key="4">
    <source>
        <dbReference type="Google" id="ProtNLM"/>
    </source>
</evidence>
<gene>
    <name evidence="2" type="ORF">CAP51_11640</name>
</gene>
<accession>A0A1Z9YWJ6</accession>
<dbReference type="EMBL" id="NEXX01000004">
    <property type="protein sequence ID" value="OUY06576.1"/>
    <property type="molecule type" value="Genomic_DNA"/>
</dbReference>
<protein>
    <recommendedName>
        <fullName evidence="4">Pilus assembly protein PilN</fullName>
    </recommendedName>
</protein>
<organism evidence="2 3">
    <name type="scientific">Acinetobacter populi</name>
    <dbReference type="NCBI Taxonomy" id="1582270"/>
    <lineage>
        <taxon>Bacteria</taxon>
        <taxon>Pseudomonadati</taxon>
        <taxon>Pseudomonadota</taxon>
        <taxon>Gammaproteobacteria</taxon>
        <taxon>Moraxellales</taxon>
        <taxon>Moraxellaceae</taxon>
        <taxon>Acinetobacter</taxon>
    </lineage>
</organism>
<dbReference type="RefSeq" id="WP_087620934.1">
    <property type="nucleotide sequence ID" value="NZ_JAKVJF010000030.1"/>
</dbReference>
<name>A0A1Z9YWJ6_9GAMM</name>